<dbReference type="PIRSF" id="PIRSF000077">
    <property type="entry name" value="Thioredoxin"/>
    <property type="match status" value="1"/>
</dbReference>
<gene>
    <name evidence="9" type="primary">trxA</name>
    <name evidence="9" type="ORF">ACE1CC_18195</name>
</gene>
<evidence type="ECO:0000313" key="9">
    <source>
        <dbReference type="EMBL" id="MFB2878786.1"/>
    </source>
</evidence>
<evidence type="ECO:0000256" key="4">
    <source>
        <dbReference type="ARBA" id="ARBA00023157"/>
    </source>
</evidence>
<keyword evidence="5" id="KW-0676">Redox-active center</keyword>
<keyword evidence="2" id="KW-0813">Transport</keyword>
<dbReference type="InterPro" id="IPR017937">
    <property type="entry name" value="Thioredoxin_CS"/>
</dbReference>
<dbReference type="SUPFAM" id="SSF52833">
    <property type="entry name" value="Thioredoxin-like"/>
    <property type="match status" value="1"/>
</dbReference>
<keyword evidence="3" id="KW-0249">Electron transport</keyword>
<name>A0ABV4X913_9CYAN</name>
<dbReference type="PROSITE" id="PS51352">
    <property type="entry name" value="THIOREDOXIN_2"/>
    <property type="match status" value="1"/>
</dbReference>
<dbReference type="InterPro" id="IPR005746">
    <property type="entry name" value="Thioredoxin"/>
</dbReference>
<dbReference type="PANTHER" id="PTHR45663">
    <property type="entry name" value="GEO12009P1"/>
    <property type="match status" value="1"/>
</dbReference>
<proteinExistence type="inferred from homology"/>
<dbReference type="Pfam" id="PF00085">
    <property type="entry name" value="Thioredoxin"/>
    <property type="match status" value="1"/>
</dbReference>
<evidence type="ECO:0000256" key="5">
    <source>
        <dbReference type="ARBA" id="ARBA00023284"/>
    </source>
</evidence>
<dbReference type="PANTHER" id="PTHR45663:SF11">
    <property type="entry name" value="GEO12009P1"/>
    <property type="match status" value="1"/>
</dbReference>
<keyword evidence="10" id="KW-1185">Reference proteome</keyword>
<sequence>MGTATFIQDQTEFDSLLATESFLVVDCTATWCGPCRLVAPLIDQLAAEYSDRAKVLKLDLDANQPIAKRFGIRSIPAVLFFKQGELIETLVGVKPYEEFSNAVKRLLS</sequence>
<dbReference type="CDD" id="cd02947">
    <property type="entry name" value="TRX_family"/>
    <property type="match status" value="1"/>
</dbReference>
<accession>A0ABV4X913</accession>
<protein>
    <recommendedName>
        <fullName evidence="6 7">Thioredoxin</fullName>
    </recommendedName>
</protein>
<evidence type="ECO:0000259" key="8">
    <source>
        <dbReference type="PROSITE" id="PS51352"/>
    </source>
</evidence>
<evidence type="ECO:0000256" key="2">
    <source>
        <dbReference type="ARBA" id="ARBA00022448"/>
    </source>
</evidence>
<dbReference type="NCBIfam" id="TIGR01068">
    <property type="entry name" value="thioredoxin"/>
    <property type="match status" value="1"/>
</dbReference>
<organism evidence="9 10">
    <name type="scientific">Floridaenema aerugineum BLCC-F46</name>
    <dbReference type="NCBI Taxonomy" id="3153654"/>
    <lineage>
        <taxon>Bacteria</taxon>
        <taxon>Bacillati</taxon>
        <taxon>Cyanobacteriota</taxon>
        <taxon>Cyanophyceae</taxon>
        <taxon>Oscillatoriophycideae</taxon>
        <taxon>Aerosakkonematales</taxon>
        <taxon>Aerosakkonemataceae</taxon>
        <taxon>Floridanema</taxon>
        <taxon>Floridanema aerugineum</taxon>
    </lineage>
</organism>
<reference evidence="9 10" key="1">
    <citation type="submission" date="2024-09" db="EMBL/GenBank/DDBJ databases">
        <title>Floridaenema gen nov. (Aerosakkonemataceae, Aerosakkonematales ord. nov., Cyanobacteria) from benthic tropical and subtropical fresh waters, with the description of four new species.</title>
        <authorList>
            <person name="Moretto J.A."/>
            <person name="Berthold D.E."/>
            <person name="Lefler F.W."/>
            <person name="Huang I.-S."/>
            <person name="Laughinghouse H. IV."/>
        </authorList>
    </citation>
    <scope>NUCLEOTIDE SEQUENCE [LARGE SCALE GENOMIC DNA]</scope>
    <source>
        <strain evidence="9 10">BLCC-F46</strain>
    </source>
</reference>
<dbReference type="EMBL" id="JBHFNQ010000137">
    <property type="protein sequence ID" value="MFB2878786.1"/>
    <property type="molecule type" value="Genomic_DNA"/>
</dbReference>
<feature type="domain" description="Thioredoxin" evidence="8">
    <location>
        <begin position="1"/>
        <end position="108"/>
    </location>
</feature>
<evidence type="ECO:0000256" key="1">
    <source>
        <dbReference type="ARBA" id="ARBA00008987"/>
    </source>
</evidence>
<evidence type="ECO:0000256" key="6">
    <source>
        <dbReference type="NCBIfam" id="TIGR01068"/>
    </source>
</evidence>
<dbReference type="RefSeq" id="WP_413271847.1">
    <property type="nucleotide sequence ID" value="NZ_JBHFNQ010000137.1"/>
</dbReference>
<dbReference type="PRINTS" id="PR00421">
    <property type="entry name" value="THIOREDOXIN"/>
</dbReference>
<dbReference type="PROSITE" id="PS00194">
    <property type="entry name" value="THIOREDOXIN_1"/>
    <property type="match status" value="1"/>
</dbReference>
<keyword evidence="4" id="KW-1015">Disulfide bond</keyword>
<dbReference type="InterPro" id="IPR013766">
    <property type="entry name" value="Thioredoxin_domain"/>
</dbReference>
<dbReference type="Proteomes" id="UP001576774">
    <property type="component" value="Unassembled WGS sequence"/>
</dbReference>
<comment type="similarity">
    <text evidence="1 7">Belongs to the thioredoxin family.</text>
</comment>
<evidence type="ECO:0000256" key="3">
    <source>
        <dbReference type="ARBA" id="ARBA00022982"/>
    </source>
</evidence>
<evidence type="ECO:0000256" key="7">
    <source>
        <dbReference type="PIRNR" id="PIRNR000077"/>
    </source>
</evidence>
<comment type="caution">
    <text evidence="9">The sequence shown here is derived from an EMBL/GenBank/DDBJ whole genome shotgun (WGS) entry which is preliminary data.</text>
</comment>
<dbReference type="Gene3D" id="3.40.30.10">
    <property type="entry name" value="Glutaredoxin"/>
    <property type="match status" value="1"/>
</dbReference>
<evidence type="ECO:0000313" key="10">
    <source>
        <dbReference type="Proteomes" id="UP001576774"/>
    </source>
</evidence>
<dbReference type="InterPro" id="IPR036249">
    <property type="entry name" value="Thioredoxin-like_sf"/>
</dbReference>